<dbReference type="InterPro" id="IPR058031">
    <property type="entry name" value="AAA_lid_NorR"/>
</dbReference>
<dbReference type="PROSITE" id="PS00675">
    <property type="entry name" value="SIGMA54_INTERACT_1"/>
    <property type="match status" value="1"/>
</dbReference>
<dbReference type="Proteomes" id="UP000199611">
    <property type="component" value="Unassembled WGS sequence"/>
</dbReference>
<evidence type="ECO:0000313" key="9">
    <source>
        <dbReference type="EMBL" id="SFM90278.1"/>
    </source>
</evidence>
<dbReference type="InterPro" id="IPR025662">
    <property type="entry name" value="Sigma_54_int_dom_ATP-bd_1"/>
</dbReference>
<dbReference type="GO" id="GO:0005524">
    <property type="term" value="F:ATP binding"/>
    <property type="evidence" value="ECO:0007669"/>
    <property type="project" value="UniProtKB-KW"/>
</dbReference>
<dbReference type="PROSITE" id="PS50110">
    <property type="entry name" value="RESPONSE_REGULATORY"/>
    <property type="match status" value="1"/>
</dbReference>
<dbReference type="Gene3D" id="1.10.8.60">
    <property type="match status" value="1"/>
</dbReference>
<proteinExistence type="predicted"/>
<dbReference type="EMBL" id="FOUU01000006">
    <property type="protein sequence ID" value="SFM90278.1"/>
    <property type="molecule type" value="Genomic_DNA"/>
</dbReference>
<dbReference type="InterPro" id="IPR001789">
    <property type="entry name" value="Sig_transdc_resp-reg_receiver"/>
</dbReference>
<dbReference type="PANTHER" id="PTHR32071">
    <property type="entry name" value="TRANSCRIPTIONAL REGULATORY PROTEIN"/>
    <property type="match status" value="1"/>
</dbReference>
<dbReference type="PROSITE" id="PS50045">
    <property type="entry name" value="SIGMA54_INTERACT_4"/>
    <property type="match status" value="1"/>
</dbReference>
<accession>A0A1I4UMW7</accession>
<dbReference type="FunFam" id="3.40.50.300:FF:000006">
    <property type="entry name" value="DNA-binding transcriptional regulator NtrC"/>
    <property type="match status" value="1"/>
</dbReference>
<dbReference type="GO" id="GO:0006355">
    <property type="term" value="P:regulation of DNA-templated transcription"/>
    <property type="evidence" value="ECO:0007669"/>
    <property type="project" value="InterPro"/>
</dbReference>
<dbReference type="GO" id="GO:0043565">
    <property type="term" value="F:sequence-specific DNA binding"/>
    <property type="evidence" value="ECO:0007669"/>
    <property type="project" value="InterPro"/>
</dbReference>
<dbReference type="InterPro" id="IPR003593">
    <property type="entry name" value="AAA+_ATPase"/>
</dbReference>
<evidence type="ECO:0000256" key="4">
    <source>
        <dbReference type="ARBA" id="ARBA00023125"/>
    </source>
</evidence>
<dbReference type="Gene3D" id="3.40.50.2300">
    <property type="match status" value="1"/>
</dbReference>
<feature type="modified residue" description="4-aspartylphosphate" evidence="6">
    <location>
        <position position="52"/>
    </location>
</feature>
<dbReference type="InterPro" id="IPR027417">
    <property type="entry name" value="P-loop_NTPase"/>
</dbReference>
<dbReference type="Gene3D" id="3.40.50.300">
    <property type="entry name" value="P-loop containing nucleotide triphosphate hydrolases"/>
    <property type="match status" value="1"/>
</dbReference>
<dbReference type="PROSITE" id="PS00688">
    <property type="entry name" value="SIGMA54_INTERACT_3"/>
    <property type="match status" value="1"/>
</dbReference>
<keyword evidence="5" id="KW-0804">Transcription</keyword>
<keyword evidence="4" id="KW-0238">DNA-binding</keyword>
<dbReference type="SUPFAM" id="SSF52540">
    <property type="entry name" value="P-loop containing nucleoside triphosphate hydrolases"/>
    <property type="match status" value="1"/>
</dbReference>
<dbReference type="GO" id="GO:0000160">
    <property type="term" value="P:phosphorelay signal transduction system"/>
    <property type="evidence" value="ECO:0007669"/>
    <property type="project" value="InterPro"/>
</dbReference>
<dbReference type="SMART" id="SM00448">
    <property type="entry name" value="REC"/>
    <property type="match status" value="1"/>
</dbReference>
<dbReference type="SUPFAM" id="SSF46689">
    <property type="entry name" value="Homeodomain-like"/>
    <property type="match status" value="1"/>
</dbReference>
<dbReference type="Pfam" id="PF02954">
    <property type="entry name" value="HTH_8"/>
    <property type="match status" value="1"/>
</dbReference>
<dbReference type="STRING" id="39841.SAMN05660836_01885"/>
<evidence type="ECO:0000259" key="8">
    <source>
        <dbReference type="PROSITE" id="PS50110"/>
    </source>
</evidence>
<dbReference type="OrthoDB" id="9814761at2"/>
<dbReference type="SUPFAM" id="SSF52172">
    <property type="entry name" value="CheY-like"/>
    <property type="match status" value="1"/>
</dbReference>
<protein>
    <submittedName>
        <fullName evidence="9">Two component, sigma54 specific, transcriptional regulator, Fis family</fullName>
    </submittedName>
</protein>
<dbReference type="Gene3D" id="1.10.10.60">
    <property type="entry name" value="Homeodomain-like"/>
    <property type="match status" value="1"/>
</dbReference>
<evidence type="ECO:0000313" key="10">
    <source>
        <dbReference type="Proteomes" id="UP000199611"/>
    </source>
</evidence>
<name>A0A1I4UMW7_9BACT</name>
<keyword evidence="6" id="KW-0597">Phosphoprotein</keyword>
<sequence>MKVLVVDDDPGMLEFLGLMLKKRGHEVVTTTDAIKALEMVRSGEKFDVVIADIRMKPVDGLAVLIEVKKHSPETSVVMISAYANEETALQAMNEGAYDYLPKPFQLDELYRILDELAGLKDSEEGEIQCGRYHLHFGLFIGESPAMHRVYDAIRKVALVDSTVLISGESGTGKELVAKAIHRLSRRSKGPFVVVNCGGVPESLIESELFGYKKGAFTGATSDRKGLVEAAHGGTLFLDEIGELTPALQVKLLRLIQEKSIRRIGDTCDIPVDVRIIAATNRDLEQMVLEGSFREDLYYRLNVIPIRLPPLRERREDIPLLAHYFMEKYSSLLGKDVRRISSYALDILRRYDFPGNVRELENIIERGVALEQSRIILPESLTIASGLMMRKKRVESPAPLFGEIPPEGLNLDELLEKVERHYLIEALKQTQGHKQRAAELLGMTFRSFRYRLAKYRIEVPEEDTRETGR</sequence>
<dbReference type="Pfam" id="PF25601">
    <property type="entry name" value="AAA_lid_14"/>
    <property type="match status" value="1"/>
</dbReference>
<dbReference type="InterPro" id="IPR025943">
    <property type="entry name" value="Sigma_54_int_dom_ATP-bd_2"/>
</dbReference>
<evidence type="ECO:0000256" key="5">
    <source>
        <dbReference type="ARBA" id="ARBA00023163"/>
    </source>
</evidence>
<dbReference type="AlphaFoldDB" id="A0A1I4UMW7"/>
<keyword evidence="3" id="KW-0805">Transcription regulation</keyword>
<dbReference type="InterPro" id="IPR011006">
    <property type="entry name" value="CheY-like_superfamily"/>
</dbReference>
<evidence type="ECO:0000256" key="1">
    <source>
        <dbReference type="ARBA" id="ARBA00022741"/>
    </source>
</evidence>
<evidence type="ECO:0000256" key="3">
    <source>
        <dbReference type="ARBA" id="ARBA00023015"/>
    </source>
</evidence>
<dbReference type="Pfam" id="PF00072">
    <property type="entry name" value="Response_reg"/>
    <property type="match status" value="1"/>
</dbReference>
<dbReference type="SMART" id="SM00382">
    <property type="entry name" value="AAA"/>
    <property type="match status" value="1"/>
</dbReference>
<feature type="domain" description="Sigma-54 factor interaction" evidence="7">
    <location>
        <begin position="139"/>
        <end position="368"/>
    </location>
</feature>
<keyword evidence="1" id="KW-0547">Nucleotide-binding</keyword>
<evidence type="ECO:0000256" key="6">
    <source>
        <dbReference type="PROSITE-ProRule" id="PRU00169"/>
    </source>
</evidence>
<keyword evidence="10" id="KW-1185">Reference proteome</keyword>
<dbReference type="InterPro" id="IPR002078">
    <property type="entry name" value="Sigma_54_int"/>
</dbReference>
<gene>
    <name evidence="9" type="ORF">SAMN05660836_01885</name>
</gene>
<dbReference type="PRINTS" id="PR01590">
    <property type="entry name" value="HTHFIS"/>
</dbReference>
<dbReference type="InterPro" id="IPR002197">
    <property type="entry name" value="HTH_Fis"/>
</dbReference>
<dbReference type="InterPro" id="IPR009057">
    <property type="entry name" value="Homeodomain-like_sf"/>
</dbReference>
<evidence type="ECO:0000259" key="7">
    <source>
        <dbReference type="PROSITE" id="PS50045"/>
    </source>
</evidence>
<reference evidence="9 10" key="1">
    <citation type="submission" date="2016-10" db="EMBL/GenBank/DDBJ databases">
        <authorList>
            <person name="de Groot N.N."/>
        </authorList>
    </citation>
    <scope>NUCLEOTIDE SEQUENCE [LARGE SCALE GENOMIC DNA]</scope>
    <source>
        <strain evidence="9 10">DSM 9990</strain>
    </source>
</reference>
<keyword evidence="2" id="KW-0067">ATP-binding</keyword>
<evidence type="ECO:0000256" key="2">
    <source>
        <dbReference type="ARBA" id="ARBA00022840"/>
    </source>
</evidence>
<dbReference type="Pfam" id="PF00158">
    <property type="entry name" value="Sigma54_activat"/>
    <property type="match status" value="1"/>
</dbReference>
<dbReference type="PROSITE" id="PS00676">
    <property type="entry name" value="SIGMA54_INTERACT_2"/>
    <property type="match status" value="1"/>
</dbReference>
<dbReference type="CDD" id="cd00156">
    <property type="entry name" value="REC"/>
    <property type="match status" value="1"/>
</dbReference>
<dbReference type="InterPro" id="IPR025944">
    <property type="entry name" value="Sigma_54_int_dom_CS"/>
</dbReference>
<dbReference type="CDD" id="cd00009">
    <property type="entry name" value="AAA"/>
    <property type="match status" value="1"/>
</dbReference>
<dbReference type="RefSeq" id="WP_093395290.1">
    <property type="nucleotide sequence ID" value="NZ_FOUU01000006.1"/>
</dbReference>
<feature type="domain" description="Response regulatory" evidence="8">
    <location>
        <begin position="2"/>
        <end position="117"/>
    </location>
</feature>
<organism evidence="9 10">
    <name type="scientific">Thermodesulforhabdus norvegica</name>
    <dbReference type="NCBI Taxonomy" id="39841"/>
    <lineage>
        <taxon>Bacteria</taxon>
        <taxon>Pseudomonadati</taxon>
        <taxon>Thermodesulfobacteriota</taxon>
        <taxon>Syntrophobacteria</taxon>
        <taxon>Syntrophobacterales</taxon>
        <taxon>Thermodesulforhabdaceae</taxon>
        <taxon>Thermodesulforhabdus</taxon>
    </lineage>
</organism>